<keyword evidence="6" id="KW-0067">ATP-binding</keyword>
<keyword evidence="7 10" id="KW-1133">Transmembrane helix</keyword>
<accession>A0AAN7YVY1</accession>
<sequence>MEANFVSSALAGVQNNRSVKRSLDRLKSLFSSGTHQLNGTLGKKVFVLLALGGGAFSLVKFYKAKNEGSSKQSGLIIDLKDKNSKKDKKRNVTKVDAVFFRRLAKIIRIVIPSLKSKEFLSLLYLTALLFARTMLSVSIAEIAGKNAQNLVARKWKEMRNGVLKFALVSIPASFVNSSLKYETDMLALRFRKRLSEYVHKEYLEGVNFYKASHLGGADRIDNADQRVTSDIEQFCNSMSSLYTTLFKPFLDLVLFTRKLVVVMGWGSPLLMFGYFIVSGFLKKLIMPPFGRLTAKQSELEGNYRTVHQRLITNAEEIAFYDGSRKERQIINLSFGDIYNHTGYVSYLKCLVGIFDGFLVKYCASIVGYGCMVLPIYTGIRGSSGKDSTELTKDYIRNTQLMVALSQAIGQLVLLGNKVTLMAGYTSRVSELLEMIKSIKERGTSQFTIVHEDDVPNPLTNSPVNDKYDSSVDMSSWLEEWRKRSDQTRIVKRQQSNRSSSSSSSNAVVHGGGTFVEGDFIKFENVSIVSPEGKLLVENLDFQVMPNQNVMITGPNGSGKSSLFRILGELWPLHCGTVIKPRKEDILFVPQKPYLVLGTLRDQIIYPHSHDDMKKLGVTDDDLQHLLATVDPNLTIIRQWNWDDTKDWFTALSGGQKQRIAMARLFYHRPQYAILDECTSAVSDEVEGKIYETCKKLGITLFTVSHRPQLRAYHDYVLLFNGRGGWEWSKIDHEDDHLKKPLSH</sequence>
<dbReference type="InterPro" id="IPR003439">
    <property type="entry name" value="ABC_transporter-like_ATP-bd"/>
</dbReference>
<dbReference type="GO" id="GO:0005324">
    <property type="term" value="F:long-chain fatty acid transmembrane transporter activity"/>
    <property type="evidence" value="ECO:0007669"/>
    <property type="project" value="TreeGrafter"/>
</dbReference>
<dbReference type="GO" id="GO:0007031">
    <property type="term" value="P:peroxisome organization"/>
    <property type="evidence" value="ECO:0007669"/>
    <property type="project" value="TreeGrafter"/>
</dbReference>
<dbReference type="FunFam" id="3.40.50.300:FF:000636">
    <property type="entry name" value="ATP-binding cassette sub-family D member 3"/>
    <property type="match status" value="1"/>
</dbReference>
<proteinExistence type="inferred from homology"/>
<name>A0AAN7YVY1_9MYCE</name>
<dbReference type="Pfam" id="PF00005">
    <property type="entry name" value="ABC_tran"/>
    <property type="match status" value="1"/>
</dbReference>
<dbReference type="InterPro" id="IPR036640">
    <property type="entry name" value="ABC1_TM_sf"/>
</dbReference>
<evidence type="ECO:0000256" key="7">
    <source>
        <dbReference type="ARBA" id="ARBA00022989"/>
    </source>
</evidence>
<evidence type="ECO:0000256" key="10">
    <source>
        <dbReference type="SAM" id="Phobius"/>
    </source>
</evidence>
<dbReference type="GO" id="GO:0140359">
    <property type="term" value="F:ABC-type transporter activity"/>
    <property type="evidence" value="ECO:0007669"/>
    <property type="project" value="InterPro"/>
</dbReference>
<evidence type="ECO:0000256" key="1">
    <source>
        <dbReference type="ARBA" id="ARBA00004585"/>
    </source>
</evidence>
<dbReference type="GO" id="GO:0015910">
    <property type="term" value="P:long-chain fatty acid import into peroxisome"/>
    <property type="evidence" value="ECO:0007669"/>
    <property type="project" value="TreeGrafter"/>
</dbReference>
<evidence type="ECO:0000256" key="4">
    <source>
        <dbReference type="ARBA" id="ARBA00022692"/>
    </source>
</evidence>
<evidence type="ECO:0000256" key="5">
    <source>
        <dbReference type="ARBA" id="ARBA00022741"/>
    </source>
</evidence>
<dbReference type="PROSITE" id="PS50929">
    <property type="entry name" value="ABC_TM1F"/>
    <property type="match status" value="1"/>
</dbReference>
<evidence type="ECO:0000256" key="6">
    <source>
        <dbReference type="ARBA" id="ARBA00022840"/>
    </source>
</evidence>
<evidence type="ECO:0000256" key="9">
    <source>
        <dbReference type="SAM" id="MobiDB-lite"/>
    </source>
</evidence>
<dbReference type="Proteomes" id="UP001344447">
    <property type="component" value="Unassembled WGS sequence"/>
</dbReference>
<dbReference type="PROSITE" id="PS00211">
    <property type="entry name" value="ABC_TRANSPORTER_1"/>
    <property type="match status" value="1"/>
</dbReference>
<dbReference type="PANTHER" id="PTHR11384:SF67">
    <property type="entry name" value="ATP-BINDING CASSETTE SUB-FAMILY D MEMBER 1"/>
    <property type="match status" value="1"/>
</dbReference>
<dbReference type="SUPFAM" id="SSF52540">
    <property type="entry name" value="P-loop containing nucleoside triphosphate hydrolases"/>
    <property type="match status" value="1"/>
</dbReference>
<dbReference type="InterPro" id="IPR017871">
    <property type="entry name" value="ABC_transporter-like_CS"/>
</dbReference>
<dbReference type="InterPro" id="IPR050835">
    <property type="entry name" value="ABC_transporter_sub-D"/>
</dbReference>
<keyword evidence="8 10" id="KW-0472">Membrane</keyword>
<dbReference type="GO" id="GO:0005524">
    <property type="term" value="F:ATP binding"/>
    <property type="evidence" value="ECO:0007669"/>
    <property type="project" value="UniProtKB-KW"/>
</dbReference>
<evidence type="ECO:0000256" key="2">
    <source>
        <dbReference type="ARBA" id="ARBA00008575"/>
    </source>
</evidence>
<evidence type="ECO:0000259" key="12">
    <source>
        <dbReference type="PROSITE" id="PS50929"/>
    </source>
</evidence>
<keyword evidence="3" id="KW-0813">Transport</keyword>
<feature type="domain" description="ABC transporter" evidence="11">
    <location>
        <begin position="520"/>
        <end position="742"/>
    </location>
</feature>
<dbReference type="EMBL" id="JAVFKY010000001">
    <property type="protein sequence ID" value="KAK5582016.1"/>
    <property type="molecule type" value="Genomic_DNA"/>
</dbReference>
<organism evidence="13 14">
    <name type="scientific">Dictyostelium firmibasis</name>
    <dbReference type="NCBI Taxonomy" id="79012"/>
    <lineage>
        <taxon>Eukaryota</taxon>
        <taxon>Amoebozoa</taxon>
        <taxon>Evosea</taxon>
        <taxon>Eumycetozoa</taxon>
        <taxon>Dictyostelia</taxon>
        <taxon>Dictyosteliales</taxon>
        <taxon>Dictyosteliaceae</taxon>
        <taxon>Dictyostelium</taxon>
    </lineage>
</organism>
<evidence type="ECO:0000256" key="3">
    <source>
        <dbReference type="ARBA" id="ARBA00022448"/>
    </source>
</evidence>
<feature type="region of interest" description="Disordered" evidence="9">
    <location>
        <begin position="487"/>
        <end position="509"/>
    </location>
</feature>
<dbReference type="AlphaFoldDB" id="A0AAN7YVY1"/>
<evidence type="ECO:0008006" key="15">
    <source>
        <dbReference type="Google" id="ProtNLM"/>
    </source>
</evidence>
<comment type="caution">
    <text evidence="13">The sequence shown here is derived from an EMBL/GenBank/DDBJ whole genome shotgun (WGS) entry which is preliminary data.</text>
</comment>
<feature type="transmembrane region" description="Helical" evidence="10">
    <location>
        <begin position="259"/>
        <end position="281"/>
    </location>
</feature>
<evidence type="ECO:0000313" key="14">
    <source>
        <dbReference type="Proteomes" id="UP001344447"/>
    </source>
</evidence>
<dbReference type="CDD" id="cd03223">
    <property type="entry name" value="ABCD_peroxisomal_ALDP"/>
    <property type="match status" value="1"/>
</dbReference>
<gene>
    <name evidence="13" type="ORF">RB653_003598</name>
</gene>
<dbReference type="PROSITE" id="PS50893">
    <property type="entry name" value="ABC_TRANSPORTER_2"/>
    <property type="match status" value="1"/>
</dbReference>
<keyword evidence="4 10" id="KW-0812">Transmembrane</keyword>
<dbReference type="SUPFAM" id="SSF90123">
    <property type="entry name" value="ABC transporter transmembrane region"/>
    <property type="match status" value="1"/>
</dbReference>
<evidence type="ECO:0000259" key="11">
    <source>
        <dbReference type="PROSITE" id="PS50893"/>
    </source>
</evidence>
<dbReference type="PANTHER" id="PTHR11384">
    <property type="entry name" value="ATP-BINDING CASSETTE, SUB-FAMILY D MEMBER"/>
    <property type="match status" value="1"/>
</dbReference>
<dbReference type="GO" id="GO:0005778">
    <property type="term" value="C:peroxisomal membrane"/>
    <property type="evidence" value="ECO:0007669"/>
    <property type="project" value="UniProtKB-SubCell"/>
</dbReference>
<dbReference type="InterPro" id="IPR027417">
    <property type="entry name" value="P-loop_NTPase"/>
</dbReference>
<dbReference type="SMART" id="SM00382">
    <property type="entry name" value="AAA"/>
    <property type="match status" value="1"/>
</dbReference>
<evidence type="ECO:0000313" key="13">
    <source>
        <dbReference type="EMBL" id="KAK5582016.1"/>
    </source>
</evidence>
<feature type="domain" description="ABC transmembrane type-1" evidence="12">
    <location>
        <begin position="225"/>
        <end position="369"/>
    </location>
</feature>
<evidence type="ECO:0000256" key="8">
    <source>
        <dbReference type="ARBA" id="ARBA00023136"/>
    </source>
</evidence>
<comment type="similarity">
    <text evidence="2">Belongs to the ABC transporter superfamily. ABCD family. Peroxisomal fatty acyl CoA transporter (TC 3.A.1.203) subfamily.</text>
</comment>
<feature type="compositionally biased region" description="Low complexity" evidence="9">
    <location>
        <begin position="492"/>
        <end position="505"/>
    </location>
</feature>
<comment type="subcellular location">
    <subcellularLocation>
        <location evidence="1">Peroxisome membrane</location>
        <topology evidence="1">Multi-pass membrane protein</topology>
    </subcellularLocation>
</comment>
<dbReference type="InterPro" id="IPR011527">
    <property type="entry name" value="ABC1_TM_dom"/>
</dbReference>
<dbReference type="Gene3D" id="3.40.50.300">
    <property type="entry name" value="P-loop containing nucleotide triphosphate hydrolases"/>
    <property type="match status" value="1"/>
</dbReference>
<dbReference type="Pfam" id="PF06472">
    <property type="entry name" value="ABC_membrane_2"/>
    <property type="match status" value="1"/>
</dbReference>
<reference evidence="13 14" key="1">
    <citation type="submission" date="2023-11" db="EMBL/GenBank/DDBJ databases">
        <title>Dfirmibasis_genome.</title>
        <authorList>
            <person name="Edelbroek B."/>
            <person name="Kjellin J."/>
            <person name="Jerlstrom-Hultqvist J."/>
            <person name="Soderbom F."/>
        </authorList>
    </citation>
    <scope>NUCLEOTIDE SEQUENCE [LARGE SCALE GENOMIC DNA]</scope>
    <source>
        <strain evidence="13 14">TNS-C-14</strain>
    </source>
</reference>
<dbReference type="GO" id="GO:0042760">
    <property type="term" value="P:very long-chain fatty acid catabolic process"/>
    <property type="evidence" value="ECO:0007669"/>
    <property type="project" value="TreeGrafter"/>
</dbReference>
<keyword evidence="14" id="KW-1185">Reference proteome</keyword>
<dbReference type="InterPro" id="IPR003593">
    <property type="entry name" value="AAA+_ATPase"/>
</dbReference>
<keyword evidence="5" id="KW-0547">Nucleotide-binding</keyword>
<dbReference type="Gene3D" id="1.20.1560.10">
    <property type="entry name" value="ABC transporter type 1, transmembrane domain"/>
    <property type="match status" value="1"/>
</dbReference>
<dbReference type="GO" id="GO:0016887">
    <property type="term" value="F:ATP hydrolysis activity"/>
    <property type="evidence" value="ECO:0007669"/>
    <property type="project" value="InterPro"/>
</dbReference>
<protein>
    <recommendedName>
        <fullName evidence="15">ABC transporter D family protein</fullName>
    </recommendedName>
</protein>
<dbReference type="GO" id="GO:0006635">
    <property type="term" value="P:fatty acid beta-oxidation"/>
    <property type="evidence" value="ECO:0007669"/>
    <property type="project" value="TreeGrafter"/>
</dbReference>